<dbReference type="EMBL" id="AHEN01000051">
    <property type="protein sequence ID" value="EJQ92965.1"/>
    <property type="molecule type" value="Genomic_DNA"/>
</dbReference>
<organism evidence="2 3">
    <name type="scientific">Bacillus cereus MC67</name>
    <dbReference type="NCBI Taxonomy" id="1053219"/>
    <lineage>
        <taxon>Bacteria</taxon>
        <taxon>Bacillati</taxon>
        <taxon>Bacillota</taxon>
        <taxon>Bacilli</taxon>
        <taxon>Bacillales</taxon>
        <taxon>Bacillaceae</taxon>
        <taxon>Bacillus</taxon>
        <taxon>Bacillus cereus group</taxon>
    </lineage>
</organism>
<dbReference type="Proteomes" id="UP000006997">
    <property type="component" value="Unassembled WGS sequence"/>
</dbReference>
<proteinExistence type="predicted"/>
<keyword evidence="1" id="KW-0472">Membrane</keyword>
<dbReference type="AlphaFoldDB" id="J8EWV4"/>
<feature type="transmembrane region" description="Helical" evidence="1">
    <location>
        <begin position="36"/>
        <end position="58"/>
    </location>
</feature>
<name>J8EWV4_BACCE</name>
<gene>
    <name evidence="2" type="ORF">II3_05419</name>
</gene>
<evidence type="ECO:0000256" key="1">
    <source>
        <dbReference type="SAM" id="Phobius"/>
    </source>
</evidence>
<reference evidence="2 3" key="1">
    <citation type="submission" date="2012-04" db="EMBL/GenBank/DDBJ databases">
        <title>The Genome Sequence of Bacillus cereus MC67.</title>
        <authorList>
            <consortium name="The Broad Institute Genome Sequencing Platform"/>
            <consortium name="The Broad Institute Genome Sequencing Center for Infectious Disease"/>
            <person name="Feldgarden M."/>
            <person name="Van der Auwera G.A."/>
            <person name="Mahillon J."/>
            <person name="Duprez V."/>
            <person name="Timmery S."/>
            <person name="Mattelet C."/>
            <person name="Dierick K."/>
            <person name="Sun M."/>
            <person name="Yu Z."/>
            <person name="Zhu L."/>
            <person name="Hu X."/>
            <person name="Shank E.B."/>
            <person name="Swiecicka I."/>
            <person name="Hansen B.M."/>
            <person name="Andrup L."/>
            <person name="Young S.K."/>
            <person name="Zeng Q."/>
            <person name="Gargeya S."/>
            <person name="Fitzgerald M."/>
            <person name="Haas B."/>
            <person name="Abouelleil A."/>
            <person name="Alvarado L."/>
            <person name="Arachchi H.M."/>
            <person name="Berlin A."/>
            <person name="Chapman S.B."/>
            <person name="Goldberg J."/>
            <person name="Griggs A."/>
            <person name="Gujja S."/>
            <person name="Hansen M."/>
            <person name="Howarth C."/>
            <person name="Imamovic A."/>
            <person name="Larimer J."/>
            <person name="McCowen C."/>
            <person name="Montmayeur A."/>
            <person name="Murphy C."/>
            <person name="Neiman D."/>
            <person name="Pearson M."/>
            <person name="Priest M."/>
            <person name="Roberts A."/>
            <person name="Saif S."/>
            <person name="Shea T."/>
            <person name="Sisk P."/>
            <person name="Sykes S."/>
            <person name="Wortman J."/>
            <person name="Nusbaum C."/>
            <person name="Birren B."/>
        </authorList>
    </citation>
    <scope>NUCLEOTIDE SEQUENCE [LARGE SCALE GENOMIC DNA]</scope>
    <source>
        <strain evidence="2 3">MC67</strain>
    </source>
</reference>
<sequence length="65" mass="7498">MEKTEKILSSPVTSFIYLIIIFGFVINWGDLTKTDYVLMGTTIFYVLATLFCLLSEVIKKQVSKW</sequence>
<protein>
    <submittedName>
        <fullName evidence="2">Uncharacterized protein</fullName>
    </submittedName>
</protein>
<feature type="transmembrane region" description="Helical" evidence="1">
    <location>
        <begin position="12"/>
        <end position="30"/>
    </location>
</feature>
<evidence type="ECO:0000313" key="2">
    <source>
        <dbReference type="EMBL" id="EJQ92965.1"/>
    </source>
</evidence>
<dbReference type="PATRIC" id="fig|1053219.3.peg.5551"/>
<evidence type="ECO:0000313" key="3">
    <source>
        <dbReference type="Proteomes" id="UP000006997"/>
    </source>
</evidence>
<accession>J8EWV4</accession>
<dbReference type="RefSeq" id="WP_002162123.1">
    <property type="nucleotide sequence ID" value="NZ_JH792115.1"/>
</dbReference>
<dbReference type="HOGENOM" id="CLU_2840346_0_0_9"/>
<keyword evidence="1" id="KW-1133">Transmembrane helix</keyword>
<comment type="caution">
    <text evidence="2">The sequence shown here is derived from an EMBL/GenBank/DDBJ whole genome shotgun (WGS) entry which is preliminary data.</text>
</comment>
<keyword evidence="1" id="KW-0812">Transmembrane</keyword>